<evidence type="ECO:0000259" key="3">
    <source>
        <dbReference type="SMART" id="SM00460"/>
    </source>
</evidence>
<proteinExistence type="predicted"/>
<dbReference type="Proteomes" id="UP000199039">
    <property type="component" value="Unassembled WGS sequence"/>
</dbReference>
<keyword evidence="2" id="KW-1133">Transmembrane helix</keyword>
<feature type="transmembrane region" description="Helical" evidence="2">
    <location>
        <begin position="222"/>
        <end position="242"/>
    </location>
</feature>
<protein>
    <submittedName>
        <fullName evidence="4">Transglutaminase-like superfamily protein</fullName>
    </submittedName>
</protein>
<evidence type="ECO:0000256" key="2">
    <source>
        <dbReference type="SAM" id="Phobius"/>
    </source>
</evidence>
<feature type="transmembrane region" description="Helical" evidence="2">
    <location>
        <begin position="142"/>
        <end position="161"/>
    </location>
</feature>
<name>A0A1G6UPU8_9MICO</name>
<evidence type="ECO:0000313" key="5">
    <source>
        <dbReference type="Proteomes" id="UP000199039"/>
    </source>
</evidence>
<evidence type="ECO:0000313" key="4">
    <source>
        <dbReference type="EMBL" id="SDD43313.1"/>
    </source>
</evidence>
<feature type="region of interest" description="Disordered" evidence="1">
    <location>
        <begin position="764"/>
        <end position="787"/>
    </location>
</feature>
<feature type="transmembrane region" description="Helical" evidence="2">
    <location>
        <begin position="192"/>
        <end position="210"/>
    </location>
</feature>
<feature type="transmembrane region" description="Helical" evidence="2">
    <location>
        <begin position="78"/>
        <end position="98"/>
    </location>
</feature>
<dbReference type="PANTHER" id="PTHR42736:SF1">
    <property type="entry name" value="PROTEIN-GLUTAMINE GAMMA-GLUTAMYLTRANSFERASE"/>
    <property type="match status" value="1"/>
</dbReference>
<accession>A0A1G6UPU8</accession>
<dbReference type="Pfam" id="PF01841">
    <property type="entry name" value="Transglut_core"/>
    <property type="match status" value="1"/>
</dbReference>
<dbReference type="STRING" id="1814289.SAMN05216410_3312"/>
<organism evidence="4 5">
    <name type="scientific">Sanguibacter gelidistatuariae</name>
    <dbReference type="NCBI Taxonomy" id="1814289"/>
    <lineage>
        <taxon>Bacteria</taxon>
        <taxon>Bacillati</taxon>
        <taxon>Actinomycetota</taxon>
        <taxon>Actinomycetes</taxon>
        <taxon>Micrococcales</taxon>
        <taxon>Sanguibacteraceae</taxon>
        <taxon>Sanguibacter</taxon>
    </lineage>
</organism>
<feature type="transmembrane region" description="Helical" evidence="2">
    <location>
        <begin position="168"/>
        <end position="186"/>
    </location>
</feature>
<dbReference type="SMART" id="SM00460">
    <property type="entry name" value="TGc"/>
    <property type="match status" value="1"/>
</dbReference>
<dbReference type="EMBL" id="FMYH01000007">
    <property type="protein sequence ID" value="SDD43313.1"/>
    <property type="molecule type" value="Genomic_DNA"/>
</dbReference>
<feature type="domain" description="Transglutaminase-like" evidence="3">
    <location>
        <begin position="487"/>
        <end position="558"/>
    </location>
</feature>
<dbReference type="Gene3D" id="3.10.620.30">
    <property type="match status" value="1"/>
</dbReference>
<keyword evidence="2" id="KW-0472">Membrane</keyword>
<dbReference type="InterPro" id="IPR021878">
    <property type="entry name" value="TgpA_N"/>
</dbReference>
<dbReference type="SUPFAM" id="SSF54001">
    <property type="entry name" value="Cysteine proteinases"/>
    <property type="match status" value="1"/>
</dbReference>
<feature type="region of interest" description="Disordered" evidence="1">
    <location>
        <begin position="557"/>
        <end position="608"/>
    </location>
</feature>
<sequence>MTRTSTAPAPLRTITTALARRTAGDQLIDVVVMALAVLLALVPLVPVFGLSAAAPAIVGGVVLGALIAALAAVRRWPVVTTIAATLVVYAVFGGALAVPSTTSAGVLPGVDTLVALAEGVVTSWKQVLTLDPPLGSTGNALVMPYVLGLIAVVAAAGVAAGRKHPLRILVAPMIPAGVLVLSILFGTVDRTLATVIGASMAALLVVWAAWRRGHWKPRRAASLAVLAVLAIGGGTVVAPLVAGDVPRFVLRSVVVPPFDPREHASPLSAYRAFIKNSKETDLLAVSGLPEGGVVRLATMDSFDGVVWNVLGDGEPAASGSFRKVGDVIPTSVTGSQVTVDVEVLALDGVWLPTVGQTTEISFDGSDAVRSRNAFRFNDATGTGVLSTGLTQGEKYTLDAVIPAVPSDEEIGSARPGDVIQPAPVGVPDIVVTRSSEVSASATTAALVARNLETYLHDTGFFSHGIEASGDYPSLSGHGASRIAELLGADVMVGDAEQYASAMALMASQQGLPARVVIGFIPSEEQQGAEKITFTGDNMQAWVEVNYAGVGWVAYYPTPPTNQTPQENEDPVEKEPQPQVIQPPPPPADPVVPPKEDAEEPNVEANDEPAETGVDVRRIVLISTAVGVPLLLLLLPPLLIVAAKRRRRRRRQRALHPVARISGGWDEVLDTARDHGTVPPADATRRETARALAAVYPRIPATALAEHADAAVFSGALPTEMIVTQYWQTVDQSVAAISSEGTVWSRVRGRYSRASLRAAKQARKAARSAGLGKAGRVPVRPGRAATRR</sequence>
<feature type="transmembrane region" description="Helical" evidence="2">
    <location>
        <begin position="27"/>
        <end position="46"/>
    </location>
</feature>
<feature type="transmembrane region" description="Helical" evidence="2">
    <location>
        <begin position="52"/>
        <end position="71"/>
    </location>
</feature>
<dbReference type="OrthoDB" id="3651060at2"/>
<keyword evidence="5" id="KW-1185">Reference proteome</keyword>
<keyword evidence="2" id="KW-0812">Transmembrane</keyword>
<dbReference type="PANTHER" id="PTHR42736">
    <property type="entry name" value="PROTEIN-GLUTAMINE GAMMA-GLUTAMYLTRANSFERASE"/>
    <property type="match status" value="1"/>
</dbReference>
<dbReference type="InterPro" id="IPR002931">
    <property type="entry name" value="Transglutaminase-like"/>
</dbReference>
<reference evidence="4 5" key="1">
    <citation type="submission" date="2016-09" db="EMBL/GenBank/DDBJ databases">
        <authorList>
            <person name="Capua I."/>
            <person name="De Benedictis P."/>
            <person name="Joannis T."/>
            <person name="Lombin L.H."/>
            <person name="Cattoli G."/>
        </authorList>
    </citation>
    <scope>NUCLEOTIDE SEQUENCE [LARGE SCALE GENOMIC DNA]</scope>
    <source>
        <strain evidence="4 5">ISLP-3</strain>
    </source>
</reference>
<dbReference type="Pfam" id="PF11992">
    <property type="entry name" value="TgpA_N"/>
    <property type="match status" value="1"/>
</dbReference>
<feature type="compositionally biased region" description="Acidic residues" evidence="1">
    <location>
        <begin position="596"/>
        <end position="608"/>
    </location>
</feature>
<dbReference type="InterPro" id="IPR052901">
    <property type="entry name" value="Bact_TGase-like"/>
</dbReference>
<feature type="transmembrane region" description="Helical" evidence="2">
    <location>
        <begin position="618"/>
        <end position="642"/>
    </location>
</feature>
<dbReference type="InterPro" id="IPR038765">
    <property type="entry name" value="Papain-like_cys_pep_sf"/>
</dbReference>
<feature type="compositionally biased region" description="Pro residues" evidence="1">
    <location>
        <begin position="580"/>
        <end position="592"/>
    </location>
</feature>
<evidence type="ECO:0000256" key="1">
    <source>
        <dbReference type="SAM" id="MobiDB-lite"/>
    </source>
</evidence>
<gene>
    <name evidence="4" type="ORF">SAMN05216410_3312</name>
</gene>
<dbReference type="AlphaFoldDB" id="A0A1G6UPU8"/>
<dbReference type="RefSeq" id="WP_093185307.1">
    <property type="nucleotide sequence ID" value="NZ_FMYH01000007.1"/>
</dbReference>